<accession>A0AAD5DBH6</accession>
<dbReference type="Pfam" id="PF13639">
    <property type="entry name" value="zf-RING_2"/>
    <property type="match status" value="1"/>
</dbReference>
<gene>
    <name evidence="7" type="ORF">M8C21_032595</name>
</gene>
<feature type="compositionally biased region" description="Polar residues" evidence="5">
    <location>
        <begin position="74"/>
        <end position="85"/>
    </location>
</feature>
<evidence type="ECO:0000256" key="3">
    <source>
        <dbReference type="ARBA" id="ARBA00022833"/>
    </source>
</evidence>
<evidence type="ECO:0000256" key="2">
    <source>
        <dbReference type="ARBA" id="ARBA00022771"/>
    </source>
</evidence>
<dbReference type="InterPro" id="IPR001841">
    <property type="entry name" value="Znf_RING"/>
</dbReference>
<dbReference type="AlphaFoldDB" id="A0AAD5DBH6"/>
<comment type="caution">
    <text evidence="7">The sequence shown here is derived from an EMBL/GenBank/DDBJ whole genome shotgun (WGS) entry which is preliminary data.</text>
</comment>
<dbReference type="SUPFAM" id="SSF57850">
    <property type="entry name" value="RING/U-box"/>
    <property type="match status" value="1"/>
</dbReference>
<evidence type="ECO:0000259" key="6">
    <source>
        <dbReference type="PROSITE" id="PS50089"/>
    </source>
</evidence>
<sequence length="240" mass="27299">MSKLLHSRRIRFSTRNDVVDSTDLDNSSLAEGYSHRRRHYHHHRNNRHDFGGFNPPSRRLHRHHPSEHEEGGVTQHQPPQSGSIINSEDFRSIRRWGATENDRLPGVVLLARERLVERLRGVHVSQNRQNTRSSISIHPADFSYNSLPMSSMTKMLPPGLSKHELSALQMTVLNEGNKETSSASRECSICLEGFEHGDELINLACMHRFHSCCLLPWIEVCGACPNCRKDIVVTSDDPVS</sequence>
<dbReference type="InterPro" id="IPR013083">
    <property type="entry name" value="Znf_RING/FYVE/PHD"/>
</dbReference>
<proteinExistence type="predicted"/>
<protein>
    <recommendedName>
        <fullName evidence="6">RING-type domain-containing protein</fullName>
    </recommendedName>
</protein>
<evidence type="ECO:0000256" key="5">
    <source>
        <dbReference type="SAM" id="MobiDB-lite"/>
    </source>
</evidence>
<keyword evidence="8" id="KW-1185">Reference proteome</keyword>
<dbReference type="GO" id="GO:0008270">
    <property type="term" value="F:zinc ion binding"/>
    <property type="evidence" value="ECO:0007669"/>
    <property type="project" value="UniProtKB-KW"/>
</dbReference>
<evidence type="ECO:0000313" key="7">
    <source>
        <dbReference type="EMBL" id="KAI7755691.1"/>
    </source>
</evidence>
<dbReference type="Proteomes" id="UP001206925">
    <property type="component" value="Unassembled WGS sequence"/>
</dbReference>
<organism evidence="7 8">
    <name type="scientific">Ambrosia artemisiifolia</name>
    <name type="common">Common ragweed</name>
    <dbReference type="NCBI Taxonomy" id="4212"/>
    <lineage>
        <taxon>Eukaryota</taxon>
        <taxon>Viridiplantae</taxon>
        <taxon>Streptophyta</taxon>
        <taxon>Embryophyta</taxon>
        <taxon>Tracheophyta</taxon>
        <taxon>Spermatophyta</taxon>
        <taxon>Magnoliopsida</taxon>
        <taxon>eudicotyledons</taxon>
        <taxon>Gunneridae</taxon>
        <taxon>Pentapetalae</taxon>
        <taxon>asterids</taxon>
        <taxon>campanulids</taxon>
        <taxon>Asterales</taxon>
        <taxon>Asteraceae</taxon>
        <taxon>Asteroideae</taxon>
        <taxon>Heliantheae alliance</taxon>
        <taxon>Heliantheae</taxon>
        <taxon>Ambrosia</taxon>
    </lineage>
</organism>
<name>A0AAD5DBH6_AMBAR</name>
<dbReference type="GO" id="GO:0005634">
    <property type="term" value="C:nucleus"/>
    <property type="evidence" value="ECO:0007669"/>
    <property type="project" value="TreeGrafter"/>
</dbReference>
<dbReference type="PANTHER" id="PTHR45931">
    <property type="entry name" value="SI:CH211-59O9.10"/>
    <property type="match status" value="1"/>
</dbReference>
<dbReference type="GO" id="GO:0006511">
    <property type="term" value="P:ubiquitin-dependent protein catabolic process"/>
    <property type="evidence" value="ECO:0007669"/>
    <property type="project" value="TreeGrafter"/>
</dbReference>
<dbReference type="Gene3D" id="3.30.40.10">
    <property type="entry name" value="Zinc/RING finger domain, C3HC4 (zinc finger)"/>
    <property type="match status" value="1"/>
</dbReference>
<dbReference type="SMART" id="SM00184">
    <property type="entry name" value="RING"/>
    <property type="match status" value="1"/>
</dbReference>
<keyword evidence="3" id="KW-0862">Zinc</keyword>
<dbReference type="GO" id="GO:0061630">
    <property type="term" value="F:ubiquitin protein ligase activity"/>
    <property type="evidence" value="ECO:0007669"/>
    <property type="project" value="TreeGrafter"/>
</dbReference>
<evidence type="ECO:0000256" key="1">
    <source>
        <dbReference type="ARBA" id="ARBA00022723"/>
    </source>
</evidence>
<reference evidence="7" key="1">
    <citation type="submission" date="2022-06" db="EMBL/GenBank/DDBJ databases">
        <title>Uncovering the hologenomic basis of an extraordinary plant invasion.</title>
        <authorList>
            <person name="Bieker V.C."/>
            <person name="Martin M.D."/>
            <person name="Gilbert T."/>
            <person name="Hodgins K."/>
            <person name="Battlay P."/>
            <person name="Petersen B."/>
            <person name="Wilson J."/>
        </authorList>
    </citation>
    <scope>NUCLEOTIDE SEQUENCE</scope>
    <source>
        <strain evidence="7">AA19_3_7</strain>
        <tissue evidence="7">Leaf</tissue>
    </source>
</reference>
<feature type="domain" description="RING-type" evidence="6">
    <location>
        <begin position="187"/>
        <end position="228"/>
    </location>
</feature>
<keyword evidence="2 4" id="KW-0863">Zinc-finger</keyword>
<dbReference type="PANTHER" id="PTHR45931:SF3">
    <property type="entry name" value="RING ZINC FINGER-CONTAINING PROTEIN"/>
    <property type="match status" value="1"/>
</dbReference>
<evidence type="ECO:0000256" key="4">
    <source>
        <dbReference type="PROSITE-ProRule" id="PRU00175"/>
    </source>
</evidence>
<dbReference type="InterPro" id="IPR051834">
    <property type="entry name" value="RING_finger_E3_ligase"/>
</dbReference>
<dbReference type="EMBL" id="JAMZMK010000885">
    <property type="protein sequence ID" value="KAI7755691.1"/>
    <property type="molecule type" value="Genomic_DNA"/>
</dbReference>
<evidence type="ECO:0000313" key="8">
    <source>
        <dbReference type="Proteomes" id="UP001206925"/>
    </source>
</evidence>
<feature type="region of interest" description="Disordered" evidence="5">
    <location>
        <begin position="42"/>
        <end position="85"/>
    </location>
</feature>
<dbReference type="PROSITE" id="PS50089">
    <property type="entry name" value="ZF_RING_2"/>
    <property type="match status" value="1"/>
</dbReference>
<keyword evidence="1" id="KW-0479">Metal-binding</keyword>